<gene>
    <name evidence="3" type="ORF">BI344_11935</name>
    <name evidence="2" type="ORF">BI347_06895</name>
</gene>
<dbReference type="STRING" id="1903179.BI347_06895"/>
<evidence type="ECO:0000313" key="2">
    <source>
        <dbReference type="EMBL" id="OHX13262.1"/>
    </source>
</evidence>
<dbReference type="PANTHER" id="PTHR38834">
    <property type="entry name" value="PERIPLASMIC SUBSTRATE BINDING PROTEIN FAMILY 3"/>
    <property type="match status" value="1"/>
</dbReference>
<dbReference type="Proteomes" id="UP000180088">
    <property type="component" value="Unassembled WGS sequence"/>
</dbReference>
<evidence type="ECO:0000313" key="5">
    <source>
        <dbReference type="Proteomes" id="UP000180280"/>
    </source>
</evidence>
<feature type="domain" description="Solute-binding protein family 3/N-terminal" evidence="1">
    <location>
        <begin position="29"/>
        <end position="241"/>
    </location>
</feature>
<reference evidence="4 5" key="1">
    <citation type="submission" date="2016-09" db="EMBL/GenBank/DDBJ databases">
        <title>Chromobacterium muskegensis sp. nov., an insecticidal bacterium isolated from Sphagnum bogs.</title>
        <authorList>
            <person name="Sparks M.E."/>
            <person name="Blackburn M.B."/>
            <person name="Gundersen-Rindal D.E."/>
            <person name="Mitchell A."/>
            <person name="Farrar R."/>
            <person name="Kuhar D."/>
        </authorList>
    </citation>
    <scope>NUCLEOTIDE SEQUENCE [LARGE SCALE GENOMIC DNA]</scope>
    <source>
        <strain evidence="3 5">14B-1</strain>
        <strain evidence="2 4">37-2</strain>
    </source>
</reference>
<evidence type="ECO:0000259" key="1">
    <source>
        <dbReference type="Pfam" id="PF00497"/>
    </source>
</evidence>
<evidence type="ECO:0000313" key="3">
    <source>
        <dbReference type="EMBL" id="OHX16972.1"/>
    </source>
</evidence>
<sequence>MMKWVWLGVACLGSGWVWAAPPVINLYTLDYPPFVIRDSPQSPQRGIAVELVQQALSHAGLRGQFVDLPWKRAQLQVMSEEDGCLMPLTRSPRRDGQYRWVGLIDDSSHSLFVSAGSTLQLHSLADLKGLRVVALLGSSMAEWLRLHQVTFSELATTEDAYRELSLGVANVWAVHSAVARYLVKKQGTSAVPIREAMRLQDTGIYLACGKRMPDEVAQRLGTALKQLRDEGAVARLMAKYLD</sequence>
<dbReference type="EMBL" id="MKCT01000072">
    <property type="protein sequence ID" value="OHX16972.1"/>
    <property type="molecule type" value="Genomic_DNA"/>
</dbReference>
<dbReference type="PANTHER" id="PTHR38834:SF3">
    <property type="entry name" value="SOLUTE-BINDING PROTEIN FAMILY 3_N-TERMINAL DOMAIN-CONTAINING PROTEIN"/>
    <property type="match status" value="1"/>
</dbReference>
<dbReference type="InterPro" id="IPR001638">
    <property type="entry name" value="Solute-binding_3/MltF_N"/>
</dbReference>
<accession>A0A1S1X165</accession>
<evidence type="ECO:0000313" key="4">
    <source>
        <dbReference type="Proteomes" id="UP000180088"/>
    </source>
</evidence>
<keyword evidence="5" id="KW-1185">Reference proteome</keyword>
<dbReference type="RefSeq" id="WP_071114564.1">
    <property type="nucleotide sequence ID" value="NZ_MKCS01000001.1"/>
</dbReference>
<dbReference type="AlphaFoldDB" id="A0A1S1X165"/>
<dbReference type="SUPFAM" id="SSF53850">
    <property type="entry name" value="Periplasmic binding protein-like II"/>
    <property type="match status" value="1"/>
</dbReference>
<comment type="caution">
    <text evidence="2">The sequence shown here is derived from an EMBL/GenBank/DDBJ whole genome shotgun (WGS) entry which is preliminary data.</text>
</comment>
<protein>
    <recommendedName>
        <fullName evidence="1">Solute-binding protein family 3/N-terminal domain-containing protein</fullName>
    </recommendedName>
</protein>
<dbReference type="Proteomes" id="UP000180280">
    <property type="component" value="Unassembled WGS sequence"/>
</dbReference>
<dbReference type="Pfam" id="PF00497">
    <property type="entry name" value="SBP_bac_3"/>
    <property type="match status" value="1"/>
</dbReference>
<dbReference type="EMBL" id="MKCS01000001">
    <property type="protein sequence ID" value="OHX13262.1"/>
    <property type="molecule type" value="Genomic_DNA"/>
</dbReference>
<proteinExistence type="predicted"/>
<dbReference type="OrthoDB" id="8594082at2"/>
<name>A0A1S1X165_9NEIS</name>
<dbReference type="Gene3D" id="3.40.190.10">
    <property type="entry name" value="Periplasmic binding protein-like II"/>
    <property type="match status" value="2"/>
</dbReference>
<organism evidence="2 4">
    <name type="scientific">Chromobacterium sphagni</name>
    <dbReference type="NCBI Taxonomy" id="1903179"/>
    <lineage>
        <taxon>Bacteria</taxon>
        <taxon>Pseudomonadati</taxon>
        <taxon>Pseudomonadota</taxon>
        <taxon>Betaproteobacteria</taxon>
        <taxon>Neisseriales</taxon>
        <taxon>Chromobacteriaceae</taxon>
        <taxon>Chromobacterium</taxon>
    </lineage>
</organism>